<dbReference type="EC" id="5.6.2.4" evidence="8"/>
<dbReference type="GO" id="GO:0000725">
    <property type="term" value="P:recombinational repair"/>
    <property type="evidence" value="ECO:0007669"/>
    <property type="project" value="TreeGrafter"/>
</dbReference>
<evidence type="ECO:0000256" key="4">
    <source>
        <dbReference type="ARBA" id="ARBA00022806"/>
    </source>
</evidence>
<evidence type="ECO:0000256" key="7">
    <source>
        <dbReference type="ARBA" id="ARBA00034617"/>
    </source>
</evidence>
<evidence type="ECO:0000259" key="14">
    <source>
        <dbReference type="PROSITE" id="PS51217"/>
    </source>
</evidence>
<keyword evidence="6" id="KW-0413">Isomerase</keyword>
<dbReference type="SUPFAM" id="SSF47819">
    <property type="entry name" value="HRDC-like"/>
    <property type="match status" value="1"/>
</dbReference>
<dbReference type="SUPFAM" id="SSF52540">
    <property type="entry name" value="P-loop containing nucleoside triphosphate hydrolases"/>
    <property type="match status" value="1"/>
</dbReference>
<evidence type="ECO:0000256" key="1">
    <source>
        <dbReference type="ARBA" id="ARBA00009922"/>
    </source>
</evidence>
<evidence type="ECO:0000313" key="16">
    <source>
        <dbReference type="Proteomes" id="UP001139493"/>
    </source>
</evidence>
<keyword evidence="2 10" id="KW-0547">Nucleotide-binding</keyword>
<dbReference type="InterPro" id="IPR013986">
    <property type="entry name" value="DExx_box_DNA_helicase_dom_sf"/>
</dbReference>
<keyword evidence="4 10" id="KW-0347">Helicase</keyword>
<dbReference type="PROSITE" id="PS51217">
    <property type="entry name" value="UVRD_HELICASE_CTER"/>
    <property type="match status" value="1"/>
</dbReference>
<dbReference type="GO" id="GO:0005829">
    <property type="term" value="C:cytosol"/>
    <property type="evidence" value="ECO:0007669"/>
    <property type="project" value="TreeGrafter"/>
</dbReference>
<dbReference type="CDD" id="cd18807">
    <property type="entry name" value="SF1_C_UvrD"/>
    <property type="match status" value="1"/>
</dbReference>
<evidence type="ECO:0000256" key="11">
    <source>
        <dbReference type="SAM" id="MobiDB-lite"/>
    </source>
</evidence>
<evidence type="ECO:0000313" key="15">
    <source>
        <dbReference type="EMBL" id="MCP2264986.1"/>
    </source>
</evidence>
<protein>
    <recommendedName>
        <fullName evidence="8">DNA 3'-5' helicase</fullName>
        <ecNumber evidence="8">5.6.2.4</ecNumber>
    </recommendedName>
</protein>
<evidence type="ECO:0000256" key="6">
    <source>
        <dbReference type="ARBA" id="ARBA00023235"/>
    </source>
</evidence>
<proteinExistence type="inferred from homology"/>
<evidence type="ECO:0000259" key="13">
    <source>
        <dbReference type="PROSITE" id="PS51198"/>
    </source>
</evidence>
<dbReference type="GO" id="GO:0043138">
    <property type="term" value="F:3'-5' DNA helicase activity"/>
    <property type="evidence" value="ECO:0007669"/>
    <property type="project" value="UniProtKB-EC"/>
</dbReference>
<evidence type="ECO:0000256" key="8">
    <source>
        <dbReference type="ARBA" id="ARBA00034808"/>
    </source>
</evidence>
<dbReference type="InterPro" id="IPR010997">
    <property type="entry name" value="HRDC-like_sf"/>
</dbReference>
<name>A0A9X2G9E0_9MICO</name>
<organism evidence="15 16">
    <name type="scientific">Promicromonospora thailandica</name>
    <dbReference type="NCBI Taxonomy" id="765201"/>
    <lineage>
        <taxon>Bacteria</taxon>
        <taxon>Bacillati</taxon>
        <taxon>Actinomycetota</taxon>
        <taxon>Actinomycetes</taxon>
        <taxon>Micrococcales</taxon>
        <taxon>Promicromonosporaceae</taxon>
        <taxon>Promicromonospora</taxon>
    </lineage>
</organism>
<reference evidence="15" key="1">
    <citation type="submission" date="2022-06" db="EMBL/GenBank/DDBJ databases">
        <title>Genomic Encyclopedia of Archaeal and Bacterial Type Strains, Phase II (KMG-II): from individual species to whole genera.</title>
        <authorList>
            <person name="Goeker M."/>
        </authorList>
    </citation>
    <scope>NUCLEOTIDE SEQUENCE</scope>
    <source>
        <strain evidence="15">DSM 26652</strain>
    </source>
</reference>
<dbReference type="PANTHER" id="PTHR11070">
    <property type="entry name" value="UVRD / RECB / PCRA DNA HELICASE FAMILY MEMBER"/>
    <property type="match status" value="1"/>
</dbReference>
<feature type="domain" description="HRDC" evidence="12">
    <location>
        <begin position="612"/>
        <end position="688"/>
    </location>
</feature>
<evidence type="ECO:0000256" key="10">
    <source>
        <dbReference type="PROSITE-ProRule" id="PRU00560"/>
    </source>
</evidence>
<dbReference type="Gene3D" id="1.10.10.160">
    <property type="match status" value="1"/>
</dbReference>
<dbReference type="Proteomes" id="UP001139493">
    <property type="component" value="Unassembled WGS sequence"/>
</dbReference>
<dbReference type="FunFam" id="3.40.50.300:FF:001181">
    <property type="entry name" value="DNA helicase"/>
    <property type="match status" value="1"/>
</dbReference>
<comment type="similarity">
    <text evidence="1">Belongs to the helicase family. UvrD subfamily.</text>
</comment>
<dbReference type="SMART" id="SM00341">
    <property type="entry name" value="HRDC"/>
    <property type="match status" value="1"/>
</dbReference>
<evidence type="ECO:0000256" key="3">
    <source>
        <dbReference type="ARBA" id="ARBA00022801"/>
    </source>
</evidence>
<comment type="catalytic activity">
    <reaction evidence="7">
        <text>Couples ATP hydrolysis with the unwinding of duplex DNA by translocating in the 3'-5' direction.</text>
        <dbReference type="EC" id="5.6.2.4"/>
    </reaction>
</comment>
<keyword evidence="5 10" id="KW-0067">ATP-binding</keyword>
<dbReference type="InterPro" id="IPR044876">
    <property type="entry name" value="HRDC_dom_sf"/>
</dbReference>
<evidence type="ECO:0000259" key="12">
    <source>
        <dbReference type="PROSITE" id="PS50967"/>
    </source>
</evidence>
<gene>
    <name evidence="15" type="ORF">APR03_002329</name>
</gene>
<keyword evidence="3 10" id="KW-0378">Hydrolase</keyword>
<dbReference type="InterPro" id="IPR002121">
    <property type="entry name" value="HRDC_dom"/>
</dbReference>
<dbReference type="Pfam" id="PF00580">
    <property type="entry name" value="UvrD-helicase"/>
    <property type="match status" value="1"/>
</dbReference>
<feature type="binding site" evidence="10">
    <location>
        <begin position="45"/>
        <end position="52"/>
    </location>
    <ligand>
        <name>ATP</name>
        <dbReference type="ChEBI" id="CHEBI:30616"/>
    </ligand>
</feature>
<dbReference type="GO" id="GO:0033202">
    <property type="term" value="C:DNA helicase complex"/>
    <property type="evidence" value="ECO:0007669"/>
    <property type="project" value="TreeGrafter"/>
</dbReference>
<evidence type="ECO:0000256" key="2">
    <source>
        <dbReference type="ARBA" id="ARBA00022741"/>
    </source>
</evidence>
<dbReference type="RefSeq" id="WP_253835887.1">
    <property type="nucleotide sequence ID" value="NZ_JAMTCS010000006.1"/>
</dbReference>
<dbReference type="GO" id="GO:0005524">
    <property type="term" value="F:ATP binding"/>
    <property type="evidence" value="ECO:0007669"/>
    <property type="project" value="UniProtKB-UniRule"/>
</dbReference>
<comment type="catalytic activity">
    <reaction evidence="9">
        <text>ATP + H2O = ADP + phosphate + H(+)</text>
        <dbReference type="Rhea" id="RHEA:13065"/>
        <dbReference type="ChEBI" id="CHEBI:15377"/>
        <dbReference type="ChEBI" id="CHEBI:15378"/>
        <dbReference type="ChEBI" id="CHEBI:30616"/>
        <dbReference type="ChEBI" id="CHEBI:43474"/>
        <dbReference type="ChEBI" id="CHEBI:456216"/>
        <dbReference type="EC" id="5.6.2.4"/>
    </reaction>
</comment>
<dbReference type="Gene3D" id="3.40.50.300">
    <property type="entry name" value="P-loop containing nucleotide triphosphate hydrolases"/>
    <property type="match status" value="3"/>
</dbReference>
<dbReference type="Pfam" id="PF00570">
    <property type="entry name" value="HRDC"/>
    <property type="match status" value="1"/>
</dbReference>
<dbReference type="PROSITE" id="PS51198">
    <property type="entry name" value="UVRD_HELICASE_ATP_BIND"/>
    <property type="match status" value="1"/>
</dbReference>
<dbReference type="InterPro" id="IPR000212">
    <property type="entry name" value="DNA_helicase_UvrD/REP"/>
</dbReference>
<dbReference type="EMBL" id="JAMTCS010000006">
    <property type="protein sequence ID" value="MCP2264986.1"/>
    <property type="molecule type" value="Genomic_DNA"/>
</dbReference>
<sequence length="688" mass="74948">MLTQTNSAAGPNHPGPLSPDAILSALDPEQREVALALNGPVVVLAGAGTGKTRAITHRIAYGVRIGAYKPTSMLAVTFTARAAGEMRTRLRQLGVQGVQARTFHAAALRQLSYFWPRVVGGAPPRLQEYKAQLVAEAARRLGLSVDRVAVRDLSSEVEWAKVSLVTADDYEKAATATGRLAPSGYDTQTVSRLITAYEDVKTERGVIDFEDVLLMLADMLNSHKIVADEVRSQYRHFVVDEYQDVSPLQQFLLEQWLGGRTELCVVGDPSQTIYSFTGATPRHLLEFRRTYPDAQEIRLVRDYRSTPQVVHLANEVLRRAGRAGGAHQALELVAQRDPGPPVTFQAYDDDEAEAKGIATRAARLIESGRVRPSEIAVLYRTNAQSEAFEAAFADAGVGYLVRGGERFFQRKEVRDALVLLRGAARSADPELPMPDQVRDILATAGWADQAPSARGAARERWDAMQALVRLADDLAAAATRENPATVATLVAELDERASAQHAPTVEGVTLASLHAAKGLEWDAVFLAGMSEGLMPISLAETDEAVHEERRLLYVGITRARVHLEVSFGRSRNPGGRATRKRTRFLDGLWPDESRAPRARTAPRDQARALLTGEHDAELFDALRDWRLEVARETDKPAYTVLTDATLAAIAEMRPSGTAELARVNGIGPAKIDRYGAAILAIVSGAARS</sequence>
<dbReference type="GO" id="GO:0003677">
    <property type="term" value="F:DNA binding"/>
    <property type="evidence" value="ECO:0007669"/>
    <property type="project" value="InterPro"/>
</dbReference>
<evidence type="ECO:0000256" key="5">
    <source>
        <dbReference type="ARBA" id="ARBA00022840"/>
    </source>
</evidence>
<feature type="domain" description="UvrD-like helicase C-terminal" evidence="14">
    <location>
        <begin position="307"/>
        <end position="561"/>
    </location>
</feature>
<dbReference type="AlphaFoldDB" id="A0A9X2G9E0"/>
<comment type="caution">
    <text evidence="15">The sequence shown here is derived from an EMBL/GenBank/DDBJ whole genome shotgun (WGS) entry which is preliminary data.</text>
</comment>
<dbReference type="Gene3D" id="1.10.486.10">
    <property type="entry name" value="PCRA, domain 4"/>
    <property type="match status" value="2"/>
</dbReference>
<dbReference type="CDD" id="cd17932">
    <property type="entry name" value="DEXQc_UvrD"/>
    <property type="match status" value="1"/>
</dbReference>
<dbReference type="PROSITE" id="PS50967">
    <property type="entry name" value="HRDC"/>
    <property type="match status" value="1"/>
</dbReference>
<dbReference type="InterPro" id="IPR014017">
    <property type="entry name" value="DNA_helicase_UvrD-like_C"/>
</dbReference>
<dbReference type="PANTHER" id="PTHR11070:SF69">
    <property type="entry name" value="ATP-DEPENDENT DNA HELICASE UVRD2"/>
    <property type="match status" value="1"/>
</dbReference>
<evidence type="ECO:0000256" key="9">
    <source>
        <dbReference type="ARBA" id="ARBA00048988"/>
    </source>
</evidence>
<feature type="region of interest" description="Disordered" evidence="11">
    <location>
        <begin position="1"/>
        <end position="21"/>
    </location>
</feature>
<dbReference type="InterPro" id="IPR027417">
    <property type="entry name" value="P-loop_NTPase"/>
</dbReference>
<keyword evidence="16" id="KW-1185">Reference proteome</keyword>
<dbReference type="Pfam" id="PF13361">
    <property type="entry name" value="UvrD_C"/>
    <property type="match status" value="2"/>
</dbReference>
<feature type="domain" description="UvrD-like helicase ATP-binding" evidence="13">
    <location>
        <begin position="24"/>
        <end position="306"/>
    </location>
</feature>
<accession>A0A9X2G9E0</accession>
<dbReference type="Gene3D" id="1.10.150.80">
    <property type="entry name" value="HRDC domain"/>
    <property type="match status" value="1"/>
</dbReference>
<dbReference type="GO" id="GO:0016787">
    <property type="term" value="F:hydrolase activity"/>
    <property type="evidence" value="ECO:0007669"/>
    <property type="project" value="UniProtKB-UniRule"/>
</dbReference>
<dbReference type="InterPro" id="IPR014016">
    <property type="entry name" value="UvrD-like_ATP-bd"/>
</dbReference>